<reference evidence="1" key="1">
    <citation type="submission" date="2016-10" db="EMBL/GenBank/DDBJ databases">
        <title>Sequence of Gallionella enrichment culture.</title>
        <authorList>
            <person name="Poehlein A."/>
            <person name="Muehling M."/>
            <person name="Daniel R."/>
        </authorList>
    </citation>
    <scope>NUCLEOTIDE SEQUENCE</scope>
</reference>
<organism evidence="1">
    <name type="scientific">mine drainage metagenome</name>
    <dbReference type="NCBI Taxonomy" id="410659"/>
    <lineage>
        <taxon>unclassified sequences</taxon>
        <taxon>metagenomes</taxon>
        <taxon>ecological metagenomes</taxon>
    </lineage>
</organism>
<comment type="caution">
    <text evidence="1">The sequence shown here is derived from an EMBL/GenBank/DDBJ whole genome shotgun (WGS) entry which is preliminary data.</text>
</comment>
<protein>
    <recommendedName>
        <fullName evidence="2">DUF1318 domain-containing protein</fullName>
    </recommendedName>
</protein>
<dbReference type="EMBL" id="MLJW01000061">
    <property type="protein sequence ID" value="OIR04009.1"/>
    <property type="molecule type" value="Genomic_DNA"/>
</dbReference>
<evidence type="ECO:0000313" key="1">
    <source>
        <dbReference type="EMBL" id="OIR04009.1"/>
    </source>
</evidence>
<gene>
    <name evidence="1" type="ORF">GALL_139460</name>
</gene>
<accession>A0A1J5S6B2</accession>
<dbReference type="InterPro" id="IPR008309">
    <property type="entry name" value="YdbL"/>
</dbReference>
<evidence type="ECO:0008006" key="2">
    <source>
        <dbReference type="Google" id="ProtNLM"/>
    </source>
</evidence>
<sequence>MKHSILSFFVILCAMAVTVFADQRSDIARAMAQRLPQIDAMKERQVVGENNRGYLEVRGQASAADRQVIDAENHDRGVIYRLIAQETGTSPDAVGRLRAQKIAEISKAGVWLQDQSGRWYRK</sequence>
<proteinExistence type="predicted"/>
<dbReference type="Pfam" id="PF07027">
    <property type="entry name" value="DUF1318"/>
    <property type="match status" value="1"/>
</dbReference>
<name>A0A1J5S6B2_9ZZZZ</name>
<dbReference type="AlphaFoldDB" id="A0A1J5S6B2"/>